<dbReference type="Gene3D" id="6.10.250.690">
    <property type="match status" value="1"/>
</dbReference>
<dbReference type="RefSeq" id="WP_197351289.1">
    <property type="nucleotide sequence ID" value="NZ_CP048882.1"/>
</dbReference>
<dbReference type="GO" id="GO:0000976">
    <property type="term" value="F:transcription cis-regulatory region binding"/>
    <property type="evidence" value="ECO:0007669"/>
    <property type="project" value="TreeGrafter"/>
</dbReference>
<sequence length="233" mass="25222">MRILLLEDDRDLAGAVRDALKRSGFAVDTVETLAAADETLSVNSYDAAVFDRLVRDGDSVDLVRRYRECGWLLPVLFLTARDGLADRVEGFDAGGDDYLVKPFAVPELVVRVRSLCRRAGTMRAAVVTIGDVTVDSARHEVFRAGVQLTLTPKEFAVLEVLAASQGVAVSRADLVEHCWDEMADPVSNVVDVVVAQLRRKLGEPAVVRTVRGVGYRLDAAEESPSGPAARGLT</sequence>
<reference evidence="7" key="1">
    <citation type="submission" date="2020-02" db="EMBL/GenBank/DDBJ databases">
        <title>Streptomyces sp. ASO4wet.</title>
        <authorList>
            <person name="Risdian C."/>
            <person name="Landwehr W."/>
            <person name="Schupp P."/>
            <person name="Wink J."/>
        </authorList>
    </citation>
    <scope>NUCLEOTIDE SEQUENCE [LARGE SCALE GENOMIC DNA]</scope>
    <source>
        <strain evidence="7">ASO4wet</strain>
    </source>
</reference>
<dbReference type="InterPro" id="IPR001789">
    <property type="entry name" value="Sig_transdc_resp-reg_receiver"/>
</dbReference>
<dbReference type="Gene3D" id="1.10.10.10">
    <property type="entry name" value="Winged helix-like DNA-binding domain superfamily/Winged helix DNA-binding domain"/>
    <property type="match status" value="1"/>
</dbReference>
<dbReference type="CDD" id="cd00383">
    <property type="entry name" value="trans_reg_C"/>
    <property type="match status" value="1"/>
</dbReference>
<dbReference type="GO" id="GO:0005829">
    <property type="term" value="C:cytosol"/>
    <property type="evidence" value="ECO:0007669"/>
    <property type="project" value="TreeGrafter"/>
</dbReference>
<dbReference type="Proteomes" id="UP000595046">
    <property type="component" value="Chromosome"/>
</dbReference>
<evidence type="ECO:0000256" key="1">
    <source>
        <dbReference type="ARBA" id="ARBA00023125"/>
    </source>
</evidence>
<gene>
    <name evidence="6" type="ORF">G4Z16_15045</name>
</gene>
<dbReference type="AlphaFoldDB" id="A0A7T1WSS9"/>
<dbReference type="SUPFAM" id="SSF46894">
    <property type="entry name" value="C-terminal effector domain of the bipartite response regulators"/>
    <property type="match status" value="1"/>
</dbReference>
<dbReference type="Pfam" id="PF00072">
    <property type="entry name" value="Response_reg"/>
    <property type="match status" value="1"/>
</dbReference>
<evidence type="ECO:0000256" key="3">
    <source>
        <dbReference type="PROSITE-ProRule" id="PRU01091"/>
    </source>
</evidence>
<dbReference type="SUPFAM" id="SSF52172">
    <property type="entry name" value="CheY-like"/>
    <property type="match status" value="1"/>
</dbReference>
<dbReference type="InterPro" id="IPR016032">
    <property type="entry name" value="Sig_transdc_resp-reg_C-effctor"/>
</dbReference>
<dbReference type="EMBL" id="CP048882">
    <property type="protein sequence ID" value="QPP07482.1"/>
    <property type="molecule type" value="Genomic_DNA"/>
</dbReference>
<dbReference type="InterPro" id="IPR039420">
    <property type="entry name" value="WalR-like"/>
</dbReference>
<keyword evidence="7" id="KW-1185">Reference proteome</keyword>
<proteinExistence type="predicted"/>
<feature type="modified residue" description="4-aspartylphosphate" evidence="2">
    <location>
        <position position="51"/>
    </location>
</feature>
<protein>
    <submittedName>
        <fullName evidence="6">Response regulator transcription factor</fullName>
    </submittedName>
</protein>
<dbReference type="InterPro" id="IPR001867">
    <property type="entry name" value="OmpR/PhoB-type_DNA-bd"/>
</dbReference>
<evidence type="ECO:0000256" key="2">
    <source>
        <dbReference type="PROSITE-ProRule" id="PRU00169"/>
    </source>
</evidence>
<dbReference type="InterPro" id="IPR011006">
    <property type="entry name" value="CheY-like_superfamily"/>
</dbReference>
<dbReference type="KEGG" id="sbat:G4Z16_15045"/>
<dbReference type="GO" id="GO:0000156">
    <property type="term" value="F:phosphorelay response regulator activity"/>
    <property type="evidence" value="ECO:0007669"/>
    <property type="project" value="TreeGrafter"/>
</dbReference>
<keyword evidence="2" id="KW-0597">Phosphoprotein</keyword>
<evidence type="ECO:0000313" key="7">
    <source>
        <dbReference type="Proteomes" id="UP000595046"/>
    </source>
</evidence>
<dbReference type="GO" id="GO:0006355">
    <property type="term" value="P:regulation of DNA-templated transcription"/>
    <property type="evidence" value="ECO:0007669"/>
    <property type="project" value="InterPro"/>
</dbReference>
<evidence type="ECO:0000313" key="6">
    <source>
        <dbReference type="EMBL" id="QPP07482.1"/>
    </source>
</evidence>
<dbReference type="PANTHER" id="PTHR48111">
    <property type="entry name" value="REGULATOR OF RPOS"/>
    <property type="match status" value="1"/>
</dbReference>
<dbReference type="PROSITE" id="PS50110">
    <property type="entry name" value="RESPONSE_REGULATORY"/>
    <property type="match status" value="1"/>
</dbReference>
<accession>A0A7T1WSS9</accession>
<dbReference type="SMART" id="SM00448">
    <property type="entry name" value="REC"/>
    <property type="match status" value="1"/>
</dbReference>
<feature type="DNA-binding region" description="OmpR/PhoB-type" evidence="3">
    <location>
        <begin position="124"/>
        <end position="219"/>
    </location>
</feature>
<feature type="domain" description="Response regulatory" evidence="4">
    <location>
        <begin position="2"/>
        <end position="116"/>
    </location>
</feature>
<organism evidence="6 7">
    <name type="scientific">Streptomyces bathyalis</name>
    <dbReference type="NCBI Taxonomy" id="2710756"/>
    <lineage>
        <taxon>Bacteria</taxon>
        <taxon>Bacillati</taxon>
        <taxon>Actinomycetota</taxon>
        <taxon>Actinomycetes</taxon>
        <taxon>Kitasatosporales</taxon>
        <taxon>Streptomycetaceae</taxon>
        <taxon>Streptomyces</taxon>
    </lineage>
</organism>
<evidence type="ECO:0000259" key="5">
    <source>
        <dbReference type="PROSITE" id="PS51755"/>
    </source>
</evidence>
<dbReference type="InterPro" id="IPR036388">
    <property type="entry name" value="WH-like_DNA-bd_sf"/>
</dbReference>
<evidence type="ECO:0000259" key="4">
    <source>
        <dbReference type="PROSITE" id="PS50110"/>
    </source>
</evidence>
<dbReference type="GO" id="GO:0032993">
    <property type="term" value="C:protein-DNA complex"/>
    <property type="evidence" value="ECO:0007669"/>
    <property type="project" value="TreeGrafter"/>
</dbReference>
<name>A0A7T1WSS9_9ACTN</name>
<dbReference type="Gene3D" id="3.40.50.2300">
    <property type="match status" value="1"/>
</dbReference>
<keyword evidence="1 3" id="KW-0238">DNA-binding</keyword>
<dbReference type="PANTHER" id="PTHR48111:SF36">
    <property type="entry name" value="TRANSCRIPTIONAL REGULATORY PROTEIN CUTR"/>
    <property type="match status" value="1"/>
</dbReference>
<dbReference type="Pfam" id="PF00486">
    <property type="entry name" value="Trans_reg_C"/>
    <property type="match status" value="1"/>
</dbReference>
<feature type="domain" description="OmpR/PhoB-type" evidence="5">
    <location>
        <begin position="124"/>
        <end position="219"/>
    </location>
</feature>
<dbReference type="SMART" id="SM00862">
    <property type="entry name" value="Trans_reg_C"/>
    <property type="match status" value="1"/>
</dbReference>
<dbReference type="PROSITE" id="PS51755">
    <property type="entry name" value="OMPR_PHOB"/>
    <property type="match status" value="1"/>
</dbReference>